<feature type="region of interest" description="Disordered" evidence="1">
    <location>
        <begin position="253"/>
        <end position="275"/>
    </location>
</feature>
<keyword evidence="3" id="KW-1185">Reference proteome</keyword>
<dbReference type="AlphaFoldDB" id="A0AAE1QZ76"/>
<name>A0AAE1QZ76_9SOLA</name>
<gene>
    <name evidence="2" type="ORF">RND71_038520</name>
</gene>
<accession>A0AAE1QZ76</accession>
<comment type="caution">
    <text evidence="2">The sequence shown here is derived from an EMBL/GenBank/DDBJ whole genome shotgun (WGS) entry which is preliminary data.</text>
</comment>
<protein>
    <submittedName>
        <fullName evidence="2">Uncharacterized protein</fullName>
    </submittedName>
</protein>
<reference evidence="2" key="1">
    <citation type="submission" date="2023-12" db="EMBL/GenBank/DDBJ databases">
        <title>Genome assembly of Anisodus tanguticus.</title>
        <authorList>
            <person name="Wang Y.-J."/>
        </authorList>
    </citation>
    <scope>NUCLEOTIDE SEQUENCE</scope>
    <source>
        <strain evidence="2">KB-2021</strain>
        <tissue evidence="2">Leaf</tissue>
    </source>
</reference>
<proteinExistence type="predicted"/>
<feature type="region of interest" description="Disordered" evidence="1">
    <location>
        <begin position="449"/>
        <end position="468"/>
    </location>
</feature>
<evidence type="ECO:0000313" key="3">
    <source>
        <dbReference type="Proteomes" id="UP001291623"/>
    </source>
</evidence>
<sequence length="468" mass="52790">MQSFFVLAGNRTHAVHARAPYSTQALSLDYAPEDKSIRTILDLHIDAWRELSRVFRPKFSSQFMRPDVTEGSVGLVTRNQAKFLGQQAPRAQPKSVIVFGSSAKHVRSLANTAKEGEDVTQMVERVLAQLSLSKSKKSLTLADDDVLSTGFTPHNMSASSVHENLCYSPSFMMVMHAMMTNSSIVEEQLASLTKAIGDLTKYMQEQDNRIVKLTDKFYNMIEGDRVMHLENIRKHNKRSTLLQNKWNMLQKSKRYKTSPQKELAKQQTKEKMVRKLKVKNTIARSKKEKMEGHHYQEPCRTITLGEYLPSWFRTKFVVDDVKDLCCTVDEEEAQNTTSSCPSSKDPSKENVAIKEDKMPTIVNKVPNTNGASSSKKGILRYVSKDKKDEGGTLGGLIIPVKKIDTIKSSAKLLGKFVAPNLPQNEALPMKHTEEGFDPNDYKLLTKARYNPNEPSKLGKLPLEPIVRK</sequence>
<organism evidence="2 3">
    <name type="scientific">Anisodus tanguticus</name>
    <dbReference type="NCBI Taxonomy" id="243964"/>
    <lineage>
        <taxon>Eukaryota</taxon>
        <taxon>Viridiplantae</taxon>
        <taxon>Streptophyta</taxon>
        <taxon>Embryophyta</taxon>
        <taxon>Tracheophyta</taxon>
        <taxon>Spermatophyta</taxon>
        <taxon>Magnoliopsida</taxon>
        <taxon>eudicotyledons</taxon>
        <taxon>Gunneridae</taxon>
        <taxon>Pentapetalae</taxon>
        <taxon>asterids</taxon>
        <taxon>lamiids</taxon>
        <taxon>Solanales</taxon>
        <taxon>Solanaceae</taxon>
        <taxon>Solanoideae</taxon>
        <taxon>Hyoscyameae</taxon>
        <taxon>Anisodus</taxon>
    </lineage>
</organism>
<feature type="compositionally biased region" description="Basic and acidic residues" evidence="1">
    <location>
        <begin position="262"/>
        <end position="273"/>
    </location>
</feature>
<evidence type="ECO:0000313" key="2">
    <source>
        <dbReference type="EMBL" id="KAK4342704.1"/>
    </source>
</evidence>
<evidence type="ECO:0000256" key="1">
    <source>
        <dbReference type="SAM" id="MobiDB-lite"/>
    </source>
</evidence>
<dbReference type="EMBL" id="JAVYJV010000021">
    <property type="protein sequence ID" value="KAK4342704.1"/>
    <property type="molecule type" value="Genomic_DNA"/>
</dbReference>
<dbReference type="Proteomes" id="UP001291623">
    <property type="component" value="Unassembled WGS sequence"/>
</dbReference>